<reference evidence="3" key="1">
    <citation type="journal article" date="2010" name="Genome Biol.">
        <title>Genome sequence of the necrotrophic plant pathogen Pythium ultimum reveals original pathogenicity mechanisms and effector repertoire.</title>
        <authorList>
            <person name="Levesque C.A."/>
            <person name="Brouwer H."/>
            <person name="Cano L."/>
            <person name="Hamilton J.P."/>
            <person name="Holt C."/>
            <person name="Huitema E."/>
            <person name="Raffaele S."/>
            <person name="Robideau G.P."/>
            <person name="Thines M."/>
            <person name="Win J."/>
            <person name="Zerillo M.M."/>
            <person name="Beakes G.W."/>
            <person name="Boore J.L."/>
            <person name="Busam D."/>
            <person name="Dumas B."/>
            <person name="Ferriera S."/>
            <person name="Fuerstenberg S.I."/>
            <person name="Gachon C.M."/>
            <person name="Gaulin E."/>
            <person name="Govers F."/>
            <person name="Grenville-Briggs L."/>
            <person name="Horner N."/>
            <person name="Hostetler J."/>
            <person name="Jiang R.H."/>
            <person name="Johnson J."/>
            <person name="Krajaejun T."/>
            <person name="Lin H."/>
            <person name="Meijer H.J."/>
            <person name="Moore B."/>
            <person name="Morris P."/>
            <person name="Phuntmart V."/>
            <person name="Puiu D."/>
            <person name="Shetty J."/>
            <person name="Stajich J.E."/>
            <person name="Tripathy S."/>
            <person name="Wawra S."/>
            <person name="van West P."/>
            <person name="Whitty B.R."/>
            <person name="Coutinho P.M."/>
            <person name="Henrissat B."/>
            <person name="Martin F."/>
            <person name="Thomas P.D."/>
            <person name="Tyler B.M."/>
            <person name="De Vries R.P."/>
            <person name="Kamoun S."/>
            <person name="Yandell M."/>
            <person name="Tisserat N."/>
            <person name="Buell C.R."/>
        </authorList>
    </citation>
    <scope>NUCLEOTIDE SEQUENCE</scope>
    <source>
        <strain evidence="3">DAOM:BR144</strain>
    </source>
</reference>
<evidence type="ECO:0000313" key="2">
    <source>
        <dbReference type="EnsemblProtists" id="PYU1_T006087"/>
    </source>
</evidence>
<dbReference type="EnsemblProtists" id="PYU1_T006087">
    <property type="protein sequence ID" value="PYU1_T006087"/>
    <property type="gene ID" value="PYU1_G006075"/>
</dbReference>
<reference evidence="3" key="2">
    <citation type="submission" date="2010-04" db="EMBL/GenBank/DDBJ databases">
        <authorList>
            <person name="Buell R."/>
            <person name="Hamilton J."/>
            <person name="Hostetler J."/>
        </authorList>
    </citation>
    <scope>NUCLEOTIDE SEQUENCE [LARGE SCALE GENOMIC DNA]</scope>
    <source>
        <strain evidence="3">DAOM:BR144</strain>
    </source>
</reference>
<dbReference type="VEuPathDB" id="FungiDB:PYU1_G006075"/>
<keyword evidence="3" id="KW-1185">Reference proteome</keyword>
<feature type="transmembrane region" description="Helical" evidence="1">
    <location>
        <begin position="12"/>
        <end position="38"/>
    </location>
</feature>
<sequence length="88" mass="9984">MRVILLGIKLFIAVFLTALVFICHICSSSIVVITLDIYAKLSTQRLELPRAFLERLDECKQLVCTLIVLLVCIRCIHFASELLLPESH</sequence>
<dbReference type="EMBL" id="GL376625">
    <property type="status" value="NOT_ANNOTATED_CDS"/>
    <property type="molecule type" value="Genomic_DNA"/>
</dbReference>
<keyword evidence="1" id="KW-0472">Membrane</keyword>
<name>K3WM95_GLOUD</name>
<reference evidence="2" key="3">
    <citation type="submission" date="2015-02" db="UniProtKB">
        <authorList>
            <consortium name="EnsemblProtists"/>
        </authorList>
    </citation>
    <scope>IDENTIFICATION</scope>
    <source>
        <strain evidence="2">DAOM BR144</strain>
    </source>
</reference>
<dbReference type="Proteomes" id="UP000019132">
    <property type="component" value="Unassembled WGS sequence"/>
</dbReference>
<protein>
    <submittedName>
        <fullName evidence="2">Uncharacterized protein</fullName>
    </submittedName>
</protein>
<feature type="transmembrane region" description="Helical" evidence="1">
    <location>
        <begin position="59"/>
        <end position="79"/>
    </location>
</feature>
<evidence type="ECO:0000256" key="1">
    <source>
        <dbReference type="SAM" id="Phobius"/>
    </source>
</evidence>
<dbReference type="InParanoid" id="K3WM95"/>
<evidence type="ECO:0000313" key="3">
    <source>
        <dbReference type="Proteomes" id="UP000019132"/>
    </source>
</evidence>
<organism evidence="2 3">
    <name type="scientific">Globisporangium ultimum (strain ATCC 200006 / CBS 805.95 / DAOM BR144)</name>
    <name type="common">Pythium ultimum</name>
    <dbReference type="NCBI Taxonomy" id="431595"/>
    <lineage>
        <taxon>Eukaryota</taxon>
        <taxon>Sar</taxon>
        <taxon>Stramenopiles</taxon>
        <taxon>Oomycota</taxon>
        <taxon>Peronosporomycetes</taxon>
        <taxon>Pythiales</taxon>
        <taxon>Pythiaceae</taxon>
        <taxon>Globisporangium</taxon>
    </lineage>
</organism>
<accession>K3WM95</accession>
<keyword evidence="1" id="KW-1133">Transmembrane helix</keyword>
<keyword evidence="1" id="KW-0812">Transmembrane</keyword>
<proteinExistence type="predicted"/>
<dbReference type="HOGENOM" id="CLU_2473911_0_0_1"/>
<dbReference type="AlphaFoldDB" id="K3WM95"/>